<comment type="caution">
    <text evidence="2">The sequence shown here is derived from an EMBL/GenBank/DDBJ whole genome shotgun (WGS) entry which is preliminary data.</text>
</comment>
<dbReference type="PATRIC" id="fig|1674920.3.peg.916"/>
<dbReference type="PANTHER" id="PTHR15364:SF0">
    <property type="entry name" value="2'-DEOXYNUCLEOSIDE 5'-PHOSPHATE N-HYDROLASE 1"/>
    <property type="match status" value="1"/>
</dbReference>
<dbReference type="RefSeq" id="WP_048725449.1">
    <property type="nucleotide sequence ID" value="NZ_LFMW01000009.1"/>
</dbReference>
<gene>
    <name evidence="2" type="ORF">ACR52_15015</name>
</gene>
<dbReference type="Pfam" id="PF05014">
    <property type="entry name" value="Nuc_deoxyrib_tr"/>
    <property type="match status" value="1"/>
</dbReference>
<organism evidence="2 3">
    <name type="scientific">Pseudomonas fildesensis</name>
    <dbReference type="NCBI Taxonomy" id="1674920"/>
    <lineage>
        <taxon>Bacteria</taxon>
        <taxon>Pseudomonadati</taxon>
        <taxon>Pseudomonadota</taxon>
        <taxon>Gammaproteobacteria</taxon>
        <taxon>Pseudomonadales</taxon>
        <taxon>Pseudomonadaceae</taxon>
        <taxon>Pseudomonas</taxon>
    </lineage>
</organism>
<evidence type="ECO:0000313" key="3">
    <source>
        <dbReference type="Proteomes" id="UP000037551"/>
    </source>
</evidence>
<dbReference type="GO" id="GO:0009159">
    <property type="term" value="P:deoxyribonucleoside monophosphate catabolic process"/>
    <property type="evidence" value="ECO:0007669"/>
    <property type="project" value="TreeGrafter"/>
</dbReference>
<evidence type="ECO:0000259" key="1">
    <source>
        <dbReference type="Pfam" id="PF00294"/>
    </source>
</evidence>
<dbReference type="GO" id="GO:0016740">
    <property type="term" value="F:transferase activity"/>
    <property type="evidence" value="ECO:0007669"/>
    <property type="project" value="UniProtKB-KW"/>
</dbReference>
<dbReference type="Proteomes" id="UP000037551">
    <property type="component" value="Unassembled WGS sequence"/>
</dbReference>
<dbReference type="AlphaFoldDB" id="A0A0J8FX99"/>
<dbReference type="SUPFAM" id="SSF53613">
    <property type="entry name" value="Ribokinase-like"/>
    <property type="match status" value="1"/>
</dbReference>
<dbReference type="Gene3D" id="3.40.50.450">
    <property type="match status" value="1"/>
</dbReference>
<dbReference type="Gene3D" id="3.40.1190.20">
    <property type="match status" value="1"/>
</dbReference>
<sequence length="403" mass="43839">MIIVVGGIYRERCMCPAWDDIYGSAGRAATAIARFGGRAELHACVDSDTQVVVEARAAAEGFAFNLTTSQAGVTFEYIHGLATPDIRRDNHASSQLQVSSEKVLRFGMINGTAVVHAEYAVFDPQNAEGPESFHANGSTAKHLALVLNRHEANLLIPESNGLLPEEIAAALAKLERAEVVVIKMGPLGALVYDNGVISSVPAYRTEHVWKIGSGDTFAAHFALGWLDNGLSAHEAASIASVATAFYCETQGFPDRTLLAGFKPRALQPSERYRNGYVPKVYLAGPFFTLAQHWMVGQARRDLIDMGMDVFSPYHDVGLGSAEEVVEKDLEGVRDCDVLFAIGDGLDSGTIYEIGYARALNKPVVFYAENESDQDKKMMEGSDCRITDDYVSAVYQMVWEAVEL</sequence>
<keyword evidence="3" id="KW-1185">Reference proteome</keyword>
<dbReference type="InterPro" id="IPR007710">
    <property type="entry name" value="Nucleoside_deoxyribTrfase"/>
</dbReference>
<dbReference type="PANTHER" id="PTHR15364">
    <property type="entry name" value="2'-DEOXYNUCLEOSIDE 5'-PHOSPHATE N-HYDROLASE 1"/>
    <property type="match status" value="1"/>
</dbReference>
<dbReference type="Pfam" id="PF00294">
    <property type="entry name" value="PfkB"/>
    <property type="match status" value="1"/>
</dbReference>
<evidence type="ECO:0000313" key="2">
    <source>
        <dbReference type="EMBL" id="KMT54785.1"/>
    </source>
</evidence>
<dbReference type="GO" id="GO:0070694">
    <property type="term" value="F:5-hydroxymethyl-dUMP N-hydrolase activity"/>
    <property type="evidence" value="ECO:0007669"/>
    <property type="project" value="TreeGrafter"/>
</dbReference>
<accession>A0A0J8FX99</accession>
<dbReference type="OrthoDB" id="9795789at2"/>
<proteinExistence type="predicted"/>
<dbReference type="InterPro" id="IPR029056">
    <property type="entry name" value="Ribokinase-like"/>
</dbReference>
<name>A0A0J8FX99_9PSED</name>
<dbReference type="InterPro" id="IPR011611">
    <property type="entry name" value="PfkB_dom"/>
</dbReference>
<dbReference type="InterPro" id="IPR051239">
    <property type="entry name" value="2'-dNMP_N-hydrolase"/>
</dbReference>
<keyword evidence="2" id="KW-0808">Transferase</keyword>
<dbReference type="EMBL" id="LFMW01000009">
    <property type="protein sequence ID" value="KMT54785.1"/>
    <property type="molecule type" value="Genomic_DNA"/>
</dbReference>
<protein>
    <submittedName>
        <fullName evidence="2">Nucleoside 2-deoxyribosyltransferase</fullName>
    </submittedName>
</protein>
<reference evidence="2 3" key="1">
    <citation type="submission" date="2015-06" db="EMBL/GenBank/DDBJ databases">
        <title>Draft genome sequence of an Antarctic Pseudomonas sp. strain KG01 with full potential for biotechnological applications.</title>
        <authorList>
            <person name="Pavlov M.S."/>
            <person name="Lira F."/>
            <person name="Martinez J.L."/>
            <person name="Marshall S.H."/>
        </authorList>
    </citation>
    <scope>NUCLEOTIDE SEQUENCE [LARGE SCALE GENOMIC DNA]</scope>
    <source>
        <strain evidence="2 3">KG01</strain>
    </source>
</reference>
<dbReference type="STRING" id="1674920.ACR52_15015"/>
<dbReference type="SUPFAM" id="SSF52309">
    <property type="entry name" value="N-(deoxy)ribosyltransferase-like"/>
    <property type="match status" value="1"/>
</dbReference>
<feature type="domain" description="Carbohydrate kinase PfkB" evidence="1">
    <location>
        <begin position="145"/>
        <end position="251"/>
    </location>
</feature>